<dbReference type="SUPFAM" id="SSF69322">
    <property type="entry name" value="Tricorn protease domain 2"/>
    <property type="match status" value="1"/>
</dbReference>
<dbReference type="InterPro" id="IPR052778">
    <property type="entry name" value="Centrosome-WD_assoc"/>
</dbReference>
<feature type="region of interest" description="Disordered" evidence="1">
    <location>
        <begin position="358"/>
        <end position="500"/>
    </location>
</feature>
<gene>
    <name evidence="2" type="ORF">HMPREF1541_00751</name>
</gene>
<keyword evidence="3" id="KW-1185">Reference proteome</keyword>
<dbReference type="GO" id="GO:1990810">
    <property type="term" value="P:microtubule anchoring at mitotic spindle pole body"/>
    <property type="evidence" value="ECO:0007669"/>
    <property type="project" value="TreeGrafter"/>
</dbReference>
<reference evidence="2 3" key="1">
    <citation type="submission" date="2013-03" db="EMBL/GenBank/DDBJ databases">
        <title>The Genome Sequence of Phialophora europaea CBS 101466.</title>
        <authorList>
            <consortium name="The Broad Institute Genomics Platform"/>
            <person name="Cuomo C."/>
            <person name="de Hoog S."/>
            <person name="Gorbushina A."/>
            <person name="Walker B."/>
            <person name="Young S.K."/>
            <person name="Zeng Q."/>
            <person name="Gargeya S."/>
            <person name="Fitzgerald M."/>
            <person name="Haas B."/>
            <person name="Abouelleil A."/>
            <person name="Allen A.W."/>
            <person name="Alvarado L."/>
            <person name="Arachchi H.M."/>
            <person name="Berlin A.M."/>
            <person name="Chapman S.B."/>
            <person name="Gainer-Dewar J."/>
            <person name="Goldberg J."/>
            <person name="Griggs A."/>
            <person name="Gujja S."/>
            <person name="Hansen M."/>
            <person name="Howarth C."/>
            <person name="Imamovic A."/>
            <person name="Ireland A."/>
            <person name="Larimer J."/>
            <person name="McCowan C."/>
            <person name="Murphy C."/>
            <person name="Pearson M."/>
            <person name="Poon T.W."/>
            <person name="Priest M."/>
            <person name="Roberts A."/>
            <person name="Saif S."/>
            <person name="Shea T."/>
            <person name="Sisk P."/>
            <person name="Sykes S."/>
            <person name="Wortman J."/>
            <person name="Nusbaum C."/>
            <person name="Birren B."/>
        </authorList>
    </citation>
    <scope>NUCLEOTIDE SEQUENCE [LARGE SCALE GENOMIC DNA]</scope>
    <source>
        <strain evidence="2 3">CBS 101466</strain>
    </source>
</reference>
<dbReference type="Proteomes" id="UP000030752">
    <property type="component" value="Unassembled WGS sequence"/>
</dbReference>
<dbReference type="RefSeq" id="XP_008711278.1">
    <property type="nucleotide sequence ID" value="XM_008713056.1"/>
</dbReference>
<dbReference type="OrthoDB" id="308690at2759"/>
<dbReference type="GO" id="GO:0005815">
    <property type="term" value="C:microtubule organizing center"/>
    <property type="evidence" value="ECO:0007669"/>
    <property type="project" value="TreeGrafter"/>
</dbReference>
<dbReference type="GeneID" id="19968090"/>
<dbReference type="HOGENOM" id="CLU_545138_0_0_1"/>
<dbReference type="PANTHER" id="PTHR16220">
    <property type="entry name" value="WD REPEAT PROTEIN 8-RELATED"/>
    <property type="match status" value="1"/>
</dbReference>
<dbReference type="EMBL" id="KB822711">
    <property type="protein sequence ID" value="ETN46566.1"/>
    <property type="molecule type" value="Genomic_DNA"/>
</dbReference>
<evidence type="ECO:0000256" key="1">
    <source>
        <dbReference type="SAM" id="MobiDB-lite"/>
    </source>
</evidence>
<feature type="compositionally biased region" description="Basic and acidic residues" evidence="1">
    <location>
        <begin position="480"/>
        <end position="500"/>
    </location>
</feature>
<accession>W2SCW4</accession>
<dbReference type="PANTHER" id="PTHR16220:SF0">
    <property type="entry name" value="WD REPEAT-CONTAINING PROTEIN WRAP73"/>
    <property type="match status" value="1"/>
</dbReference>
<sequence>MDHVLVLLEASGTAFILSIRQPQRDDIAHVKFSSARSIAKAPNGRSLAILQRNKGQDQVTLLGIDNDHISVQSSFNITTFDAQGLLFSPNREPVLAVWDSAAHGMVVNFFSSMGHPLKQLDLGPFGISSGLDGLGLSKLQWTTGDDDTVLIASDGSKQVLVRRQQNRTMSVQDLVILKHPTVIDGSKSILWQQNNVDEFSLQKGAFDAVLDPAAGGDLTALEVNADQTFLATTVADNPKAVWLWQSEHPDAHSIIVLRDPVRQLLWHPRQPNVLAIATTSKAPKLIVWYSETRPPATCQIPVSSVVSSKFEFSWVGGALQGRNPIVLTTTKAINVGLLSEQEGDIRFQPLLPEVNFGLDEDDDMTELSTPSKPGKKSRDFVDTSMCRPKFRTNRLPFPTSKTLPKPMGSAPTTPPSQILADPSKGSPPDAPRTANHTDAGIRSQLSPTIVRAGRMHDPFVSLESEEEEDEEEEDEEDDNGEHREREEQEAKNKDDGAKSN</sequence>
<dbReference type="eggNOG" id="ENOG502RIXP">
    <property type="taxonomic scope" value="Eukaryota"/>
</dbReference>
<organism evidence="2 3">
    <name type="scientific">Cyphellophora europaea (strain CBS 101466)</name>
    <name type="common">Phialophora europaea</name>
    <dbReference type="NCBI Taxonomy" id="1220924"/>
    <lineage>
        <taxon>Eukaryota</taxon>
        <taxon>Fungi</taxon>
        <taxon>Dikarya</taxon>
        <taxon>Ascomycota</taxon>
        <taxon>Pezizomycotina</taxon>
        <taxon>Eurotiomycetes</taxon>
        <taxon>Chaetothyriomycetidae</taxon>
        <taxon>Chaetothyriales</taxon>
        <taxon>Cyphellophoraceae</taxon>
        <taxon>Cyphellophora</taxon>
    </lineage>
</organism>
<feature type="compositionally biased region" description="Acidic residues" evidence="1">
    <location>
        <begin position="463"/>
        <end position="479"/>
    </location>
</feature>
<evidence type="ECO:0000313" key="3">
    <source>
        <dbReference type="Proteomes" id="UP000030752"/>
    </source>
</evidence>
<name>W2SCW4_CYPE1</name>
<dbReference type="STRING" id="1220924.W2SCW4"/>
<protein>
    <submittedName>
        <fullName evidence="2">Uncharacterized protein</fullName>
    </submittedName>
</protein>
<dbReference type="AlphaFoldDB" id="W2SCW4"/>
<proteinExistence type="predicted"/>
<dbReference type="InParanoid" id="W2SCW4"/>
<dbReference type="VEuPathDB" id="FungiDB:HMPREF1541_00751"/>
<evidence type="ECO:0000313" key="2">
    <source>
        <dbReference type="EMBL" id="ETN46566.1"/>
    </source>
</evidence>
<dbReference type="GO" id="GO:1990811">
    <property type="term" value="C:MWP complex"/>
    <property type="evidence" value="ECO:0007669"/>
    <property type="project" value="TreeGrafter"/>
</dbReference>